<keyword evidence="3" id="KW-1185">Reference proteome</keyword>
<feature type="transmembrane region" description="Helical" evidence="1">
    <location>
        <begin position="12"/>
        <end position="30"/>
    </location>
</feature>
<organism evidence="2 3">
    <name type="scientific">Sphingorhabdus profundilacus</name>
    <dbReference type="NCBI Taxonomy" id="2509718"/>
    <lineage>
        <taxon>Bacteria</taxon>
        <taxon>Pseudomonadati</taxon>
        <taxon>Pseudomonadota</taxon>
        <taxon>Alphaproteobacteria</taxon>
        <taxon>Sphingomonadales</taxon>
        <taxon>Sphingomonadaceae</taxon>
        <taxon>Sphingorhabdus</taxon>
    </lineage>
</organism>
<accession>A0A6I4M5Y2</accession>
<reference evidence="2 3" key="1">
    <citation type="submission" date="2019-01" db="EMBL/GenBank/DDBJ databases">
        <title>Sphingorhabdus lacus sp.nov., isolated from an oligotrophic freshwater lake.</title>
        <authorList>
            <person name="Park M."/>
        </authorList>
    </citation>
    <scope>NUCLEOTIDE SEQUENCE [LARGE SCALE GENOMIC DNA]</scope>
    <source>
        <strain evidence="2 3">IMCC26285</strain>
    </source>
</reference>
<evidence type="ECO:0000313" key="3">
    <source>
        <dbReference type="Proteomes" id="UP000471147"/>
    </source>
</evidence>
<dbReference type="AlphaFoldDB" id="A0A6I4M5Y2"/>
<keyword evidence="1" id="KW-0472">Membrane</keyword>
<keyword evidence="1" id="KW-1133">Transmembrane helix</keyword>
<feature type="transmembrane region" description="Helical" evidence="1">
    <location>
        <begin position="170"/>
        <end position="189"/>
    </location>
</feature>
<comment type="caution">
    <text evidence="2">The sequence shown here is derived from an EMBL/GenBank/DDBJ whole genome shotgun (WGS) entry which is preliminary data.</text>
</comment>
<feature type="transmembrane region" description="Helical" evidence="1">
    <location>
        <begin position="80"/>
        <end position="103"/>
    </location>
</feature>
<proteinExistence type="predicted"/>
<evidence type="ECO:0000256" key="1">
    <source>
        <dbReference type="SAM" id="Phobius"/>
    </source>
</evidence>
<gene>
    <name evidence="2" type="ORF">EUU23_10105</name>
</gene>
<dbReference type="RefSeq" id="WP_160354017.1">
    <property type="nucleotide sequence ID" value="NZ_SDWJ01000002.1"/>
</dbReference>
<feature type="transmembrane region" description="Helical" evidence="1">
    <location>
        <begin position="109"/>
        <end position="132"/>
    </location>
</feature>
<sequence>MARHYSIKLRAAILTALTLALAAACFGFWLGGWSENGAVLASRYTARVSFYWFIAAWSASSIASIWPGGWRLQLLKRRRAIGLGFATAFGVHFATFFTAIYVFDHSSEITKIIGGGIGYLFAAAMAATSNDWSIKTLGPRRWKLLHALGGWILFAIFSLSYFNSLEPKPFSAIPALLVVVVVIYLRLVVTTKRFRQHRSRHVTLLTQ</sequence>
<feature type="transmembrane region" description="Helical" evidence="1">
    <location>
        <begin position="144"/>
        <end position="164"/>
    </location>
</feature>
<feature type="transmembrane region" description="Helical" evidence="1">
    <location>
        <begin position="50"/>
        <end position="68"/>
    </location>
</feature>
<evidence type="ECO:0000313" key="2">
    <source>
        <dbReference type="EMBL" id="MVZ98058.1"/>
    </source>
</evidence>
<name>A0A6I4M5Y2_9SPHN</name>
<dbReference type="OrthoDB" id="552353at2"/>
<dbReference type="PROSITE" id="PS51257">
    <property type="entry name" value="PROKAR_LIPOPROTEIN"/>
    <property type="match status" value="1"/>
</dbReference>
<protein>
    <submittedName>
        <fullName evidence="2">Uncharacterized protein</fullName>
    </submittedName>
</protein>
<dbReference type="EMBL" id="SDWJ01000002">
    <property type="protein sequence ID" value="MVZ98058.1"/>
    <property type="molecule type" value="Genomic_DNA"/>
</dbReference>
<dbReference type="Proteomes" id="UP000471147">
    <property type="component" value="Unassembled WGS sequence"/>
</dbReference>
<keyword evidence="1" id="KW-0812">Transmembrane</keyword>